<evidence type="ECO:0000313" key="2">
    <source>
        <dbReference type="EMBL" id="KAF4587579.1"/>
    </source>
</evidence>
<accession>A0A8H4Q6F5</accession>
<sequence length="148" mass="15660">MTATFTHESAASRLRGRINGIDGHITRPSPTAYPTPITRPSPTAYPTPLEEETKVPDTTGKGRPASHDADPPPRVSKGKLIVALPAHNTTGEATDAFLMPRETADLSLQLYEEAPDAAEIDALLAPGPTPIILDPGPTPMTVLALLPR</sequence>
<feature type="region of interest" description="Disordered" evidence="1">
    <location>
        <begin position="1"/>
        <end position="76"/>
    </location>
</feature>
<comment type="caution">
    <text evidence="2">The sequence shown here is derived from an EMBL/GenBank/DDBJ whole genome shotgun (WGS) entry which is preliminary data.</text>
</comment>
<evidence type="ECO:0000313" key="3">
    <source>
        <dbReference type="Proteomes" id="UP000562929"/>
    </source>
</evidence>
<organism evidence="2 3">
    <name type="scientific">Ophiocordyceps camponoti-floridani</name>
    <dbReference type="NCBI Taxonomy" id="2030778"/>
    <lineage>
        <taxon>Eukaryota</taxon>
        <taxon>Fungi</taxon>
        <taxon>Dikarya</taxon>
        <taxon>Ascomycota</taxon>
        <taxon>Pezizomycotina</taxon>
        <taxon>Sordariomycetes</taxon>
        <taxon>Hypocreomycetidae</taxon>
        <taxon>Hypocreales</taxon>
        <taxon>Ophiocordycipitaceae</taxon>
        <taxon>Ophiocordyceps</taxon>
    </lineage>
</organism>
<name>A0A8H4Q6F5_9HYPO</name>
<dbReference type="Proteomes" id="UP000562929">
    <property type="component" value="Unassembled WGS sequence"/>
</dbReference>
<gene>
    <name evidence="2" type="ORF">GQ602_004272</name>
</gene>
<evidence type="ECO:0000256" key="1">
    <source>
        <dbReference type="SAM" id="MobiDB-lite"/>
    </source>
</evidence>
<protein>
    <submittedName>
        <fullName evidence="2">Uncharacterized protein</fullName>
    </submittedName>
</protein>
<reference evidence="2 3" key="1">
    <citation type="journal article" date="2020" name="G3 (Bethesda)">
        <title>Genetic Underpinnings of Host Manipulation by Ophiocordyceps as Revealed by Comparative Transcriptomics.</title>
        <authorList>
            <person name="Will I."/>
            <person name="Das B."/>
            <person name="Trinh T."/>
            <person name="Brachmann A."/>
            <person name="Ohm R.A."/>
            <person name="de Bekker C."/>
        </authorList>
    </citation>
    <scope>NUCLEOTIDE SEQUENCE [LARGE SCALE GENOMIC DNA]</scope>
    <source>
        <strain evidence="2 3">EC05</strain>
    </source>
</reference>
<dbReference type="AlphaFoldDB" id="A0A8H4Q6F5"/>
<proteinExistence type="predicted"/>
<dbReference type="EMBL" id="JAACLJ010000004">
    <property type="protein sequence ID" value="KAF4587579.1"/>
    <property type="molecule type" value="Genomic_DNA"/>
</dbReference>
<keyword evidence="3" id="KW-1185">Reference proteome</keyword>
<feature type="compositionally biased region" description="Pro residues" evidence="1">
    <location>
        <begin position="31"/>
        <end position="45"/>
    </location>
</feature>